<protein>
    <submittedName>
        <fullName evidence="3">Acyl-CoA carboxylase subunit beta</fullName>
        <ecNumber evidence="3">6.-.-.-</ecNumber>
    </submittedName>
</protein>
<dbReference type="InterPro" id="IPR011762">
    <property type="entry name" value="COA_CT_N"/>
</dbReference>
<dbReference type="FunFam" id="3.90.226.10:FF:000017">
    <property type="entry name" value="Propionyl-CoA carboxylase subunit beta 5"/>
    <property type="match status" value="1"/>
</dbReference>
<proteinExistence type="predicted"/>
<dbReference type="InterPro" id="IPR029045">
    <property type="entry name" value="ClpP/crotonase-like_dom_sf"/>
</dbReference>
<accession>A0AAU7DLC5</accession>
<dbReference type="Pfam" id="PF01039">
    <property type="entry name" value="Carboxyl_trans"/>
    <property type="match status" value="1"/>
</dbReference>
<dbReference type="AlphaFoldDB" id="A0AAU7DLC5"/>
<sequence>MAVRLHWQSGWDLECGAAMARLEERVKAKTMQDRIADLRARRAAIELGGGRERIEKQHASGKLTARERITALVDKSSFEEVGAFALHRASLFGMAGKEVPADGVVTGAGSVEGRLIHLASQDFTVLGGAAGEVHCSKIVEMMIMSLKTGTPFVFINDSGGARVQEGIDSLDGYARVFYRNVQLSGTVPQIAVICGPCAGGAAYSPALTDFVIQTRQARMFITGPQVIKQVTGEDVTAEDLGGPQSQMNRSGVVHLIAQDDKEALQLCRRLLSFMPSNNLEDPPRMPFNSRIKSDSDMNSIVPVDPKIAYDVRAIVTRVLDYNDFLEIQPGFAPNIVIGFGRLQGRPVGIVANQPNAMAGVLDINASDKAARFVRFCNAFNIPLLTFVDVPGFLPGVEQERGGIIRHGAKLLFAYSAATVPKITVVLRKAYGGAYIAMCSKGLGADRVVAWPTAEIAVMGAEGAAEIVFRHEIEASHDQATRRQELVEEYRETFANPYVAAGRRLIDEIIEPAETRRYLALALESMHGKRELRPQKKHGLIPL</sequence>
<dbReference type="GO" id="GO:0003989">
    <property type="term" value="F:acetyl-CoA carboxylase activity"/>
    <property type="evidence" value="ECO:0007669"/>
    <property type="project" value="InterPro"/>
</dbReference>
<dbReference type="PRINTS" id="PR01070">
    <property type="entry name" value="ACCCTRFRASEB"/>
</dbReference>
<dbReference type="PANTHER" id="PTHR43842">
    <property type="entry name" value="PROPIONYL-COA CARBOXYLASE BETA CHAIN"/>
    <property type="match status" value="1"/>
</dbReference>
<dbReference type="InterPro" id="IPR034733">
    <property type="entry name" value="AcCoA_carboxyl_beta"/>
</dbReference>
<gene>
    <name evidence="3" type="ORF">P8935_01945</name>
</gene>
<dbReference type="PROSITE" id="PS50980">
    <property type="entry name" value="COA_CT_NTER"/>
    <property type="match status" value="1"/>
</dbReference>
<name>A0AAU7DLC5_9BACT</name>
<evidence type="ECO:0000313" key="3">
    <source>
        <dbReference type="EMBL" id="XBH18102.1"/>
    </source>
</evidence>
<organism evidence="3">
    <name type="scientific">Telmatobacter sp. DSM 110680</name>
    <dbReference type="NCBI Taxonomy" id="3036704"/>
    <lineage>
        <taxon>Bacteria</taxon>
        <taxon>Pseudomonadati</taxon>
        <taxon>Acidobacteriota</taxon>
        <taxon>Terriglobia</taxon>
        <taxon>Terriglobales</taxon>
        <taxon>Acidobacteriaceae</taxon>
        <taxon>Telmatobacter</taxon>
    </lineage>
</organism>
<evidence type="ECO:0000259" key="2">
    <source>
        <dbReference type="PROSITE" id="PS50989"/>
    </source>
</evidence>
<dbReference type="GO" id="GO:0009317">
    <property type="term" value="C:acetyl-CoA carboxylase complex"/>
    <property type="evidence" value="ECO:0007669"/>
    <property type="project" value="InterPro"/>
</dbReference>
<dbReference type="PROSITE" id="PS50989">
    <property type="entry name" value="COA_CT_CTER"/>
    <property type="match status" value="1"/>
</dbReference>
<evidence type="ECO:0000259" key="1">
    <source>
        <dbReference type="PROSITE" id="PS50980"/>
    </source>
</evidence>
<dbReference type="InterPro" id="IPR011763">
    <property type="entry name" value="COA_CT_C"/>
</dbReference>
<dbReference type="EC" id="6.-.-.-" evidence="3"/>
<reference evidence="3" key="1">
    <citation type="submission" date="2023-03" db="EMBL/GenBank/DDBJ databases">
        <title>Edaphobacter sp.</title>
        <authorList>
            <person name="Huber K.J."/>
            <person name="Papendorf J."/>
            <person name="Pilke C."/>
            <person name="Bunk B."/>
            <person name="Sproeer C."/>
            <person name="Pester M."/>
        </authorList>
    </citation>
    <scope>NUCLEOTIDE SEQUENCE</scope>
    <source>
        <strain evidence="3">DSM 110680</strain>
    </source>
</reference>
<dbReference type="EMBL" id="CP121196">
    <property type="protein sequence ID" value="XBH18102.1"/>
    <property type="molecule type" value="Genomic_DNA"/>
</dbReference>
<dbReference type="RefSeq" id="WP_348263325.1">
    <property type="nucleotide sequence ID" value="NZ_CP121196.1"/>
</dbReference>
<keyword evidence="3" id="KW-0436">Ligase</keyword>
<dbReference type="Gene3D" id="3.90.226.10">
    <property type="entry name" value="2-enoyl-CoA Hydratase, Chain A, domain 1"/>
    <property type="match status" value="2"/>
</dbReference>
<dbReference type="InterPro" id="IPR000438">
    <property type="entry name" value="Acetyl_CoA_COase_Trfase_b_su"/>
</dbReference>
<dbReference type="SUPFAM" id="SSF52096">
    <property type="entry name" value="ClpP/crotonase"/>
    <property type="match status" value="2"/>
</dbReference>
<dbReference type="GO" id="GO:0006633">
    <property type="term" value="P:fatty acid biosynthetic process"/>
    <property type="evidence" value="ECO:0007669"/>
    <property type="project" value="InterPro"/>
</dbReference>
<dbReference type="PANTHER" id="PTHR43842:SF2">
    <property type="entry name" value="PROPIONYL-COA CARBOXYLASE BETA CHAIN, MITOCHONDRIAL"/>
    <property type="match status" value="1"/>
</dbReference>
<feature type="domain" description="CoA carboxyltransferase N-terminal" evidence="1">
    <location>
        <begin position="31"/>
        <end position="286"/>
    </location>
</feature>
<dbReference type="GO" id="GO:0004658">
    <property type="term" value="F:propionyl-CoA carboxylase activity"/>
    <property type="evidence" value="ECO:0007669"/>
    <property type="project" value="TreeGrafter"/>
</dbReference>
<dbReference type="InterPro" id="IPR051047">
    <property type="entry name" value="AccD/PCCB"/>
</dbReference>
<feature type="domain" description="CoA carboxyltransferase C-terminal" evidence="2">
    <location>
        <begin position="292"/>
        <end position="524"/>
    </location>
</feature>